<name>A0A0R3R0Y8_9BILA</name>
<evidence type="ECO:0000313" key="2">
    <source>
        <dbReference type="Proteomes" id="UP000280834"/>
    </source>
</evidence>
<protein>
    <submittedName>
        <fullName evidence="1 3">Uncharacterized protein</fullName>
    </submittedName>
</protein>
<organism evidence="3">
    <name type="scientific">Brugia timori</name>
    <dbReference type="NCBI Taxonomy" id="42155"/>
    <lineage>
        <taxon>Eukaryota</taxon>
        <taxon>Metazoa</taxon>
        <taxon>Ecdysozoa</taxon>
        <taxon>Nematoda</taxon>
        <taxon>Chromadorea</taxon>
        <taxon>Rhabditida</taxon>
        <taxon>Spirurina</taxon>
        <taxon>Spiruromorpha</taxon>
        <taxon>Filarioidea</taxon>
        <taxon>Onchocercidae</taxon>
        <taxon>Brugia</taxon>
    </lineage>
</organism>
<evidence type="ECO:0000313" key="3">
    <source>
        <dbReference type="WBParaSite" id="BTMF_0001367501-mRNA-1"/>
    </source>
</evidence>
<dbReference type="WBParaSite" id="BTMF_0001367501-mRNA-1">
    <property type="protein sequence ID" value="BTMF_0001367501-mRNA-1"/>
    <property type="gene ID" value="BTMF_0001367501"/>
</dbReference>
<keyword evidence="2" id="KW-1185">Reference proteome</keyword>
<accession>A0A0R3R0Y8</accession>
<sequence>MAVLIINSAKQSRNIIHAFITEYSVANVADRNEQHGFLNPLTITSLTTFKALRIYIYQHLAVIQKDGGTSRTIPMPQFIYERLLITMGIRSNVILILGLGDELDKLLTRSHFHNFKMISINKKKDFKLRLNITTNQFTQITFQRIRDTVKRKLCEQKEGNCEQKERAVFSTPSHLHYVAYIYKIKFHVNIIN</sequence>
<dbReference type="AlphaFoldDB" id="A0A0R3R0Y8"/>
<dbReference type="EMBL" id="UZAG01018503">
    <property type="protein sequence ID" value="VDO39878.1"/>
    <property type="molecule type" value="Genomic_DNA"/>
</dbReference>
<dbReference type="Proteomes" id="UP000280834">
    <property type="component" value="Unassembled WGS sequence"/>
</dbReference>
<gene>
    <name evidence="1" type="ORF">BTMF_LOCUS11674</name>
</gene>
<reference evidence="1 2" key="2">
    <citation type="submission" date="2018-11" db="EMBL/GenBank/DDBJ databases">
        <authorList>
            <consortium name="Pathogen Informatics"/>
        </authorList>
    </citation>
    <scope>NUCLEOTIDE SEQUENCE [LARGE SCALE GENOMIC DNA]</scope>
</reference>
<evidence type="ECO:0000313" key="1">
    <source>
        <dbReference type="EMBL" id="VDO39878.1"/>
    </source>
</evidence>
<reference evidence="3" key="1">
    <citation type="submission" date="2017-02" db="UniProtKB">
        <authorList>
            <consortium name="WormBaseParasite"/>
        </authorList>
    </citation>
    <scope>IDENTIFICATION</scope>
</reference>
<proteinExistence type="predicted"/>